<proteinExistence type="predicted"/>
<keyword evidence="4" id="KW-1185">Reference proteome</keyword>
<evidence type="ECO:0000313" key="4">
    <source>
        <dbReference type="Proteomes" id="UP000332933"/>
    </source>
</evidence>
<reference evidence="2" key="2">
    <citation type="submission" date="2019-06" db="EMBL/GenBank/DDBJ databases">
        <title>Genomics analysis of Aphanomyces spp. identifies a new class of oomycete effector associated with host adaptation.</title>
        <authorList>
            <person name="Gaulin E."/>
        </authorList>
    </citation>
    <scope>NUCLEOTIDE SEQUENCE</scope>
    <source>
        <strain evidence="2">CBS 578.67</strain>
    </source>
</reference>
<gene>
    <name evidence="3" type="primary">Aste57867_15929</name>
    <name evidence="2" type="ORF">As57867_015873</name>
    <name evidence="3" type="ORF">ASTE57867_15929</name>
</gene>
<evidence type="ECO:0000313" key="3">
    <source>
        <dbReference type="EMBL" id="VFT92715.1"/>
    </source>
</evidence>
<feature type="region of interest" description="Disordered" evidence="1">
    <location>
        <begin position="74"/>
        <end position="130"/>
    </location>
</feature>
<dbReference type="EMBL" id="CAADRA010005794">
    <property type="protein sequence ID" value="VFT92715.1"/>
    <property type="molecule type" value="Genomic_DNA"/>
</dbReference>
<protein>
    <submittedName>
        <fullName evidence="3">Aste57867_15929 protein</fullName>
    </submittedName>
</protein>
<evidence type="ECO:0000256" key="1">
    <source>
        <dbReference type="SAM" id="MobiDB-lite"/>
    </source>
</evidence>
<reference evidence="3 4" key="1">
    <citation type="submission" date="2019-03" db="EMBL/GenBank/DDBJ databases">
        <authorList>
            <person name="Gaulin E."/>
            <person name="Dumas B."/>
        </authorList>
    </citation>
    <scope>NUCLEOTIDE SEQUENCE [LARGE SCALE GENOMIC DNA]</scope>
    <source>
        <strain evidence="3">CBS 568.67</strain>
    </source>
</reference>
<organism evidence="3 4">
    <name type="scientific">Aphanomyces stellatus</name>
    <dbReference type="NCBI Taxonomy" id="120398"/>
    <lineage>
        <taxon>Eukaryota</taxon>
        <taxon>Sar</taxon>
        <taxon>Stramenopiles</taxon>
        <taxon>Oomycota</taxon>
        <taxon>Saprolegniomycetes</taxon>
        <taxon>Saprolegniales</taxon>
        <taxon>Verrucalvaceae</taxon>
        <taxon>Aphanomyces</taxon>
    </lineage>
</organism>
<dbReference type="Proteomes" id="UP000332933">
    <property type="component" value="Unassembled WGS sequence"/>
</dbReference>
<sequence>MQRVLRPVVNAIKISRPKTIRGNFSTNAVPESTPSLPPPHMPPQHHHYYYKSEPPRGRYFWTFAAGAFGYYLTSSGSSDSTGTRRMKRATRELEETQDELKRELSRVHAQMDQHRTMGSGHEVAAKENKV</sequence>
<dbReference type="AlphaFoldDB" id="A0A485L4A8"/>
<name>A0A485L4A8_9STRA</name>
<accession>A0A485L4A8</accession>
<feature type="compositionally biased region" description="Low complexity" evidence="1">
    <location>
        <begin position="74"/>
        <end position="83"/>
    </location>
</feature>
<evidence type="ECO:0000313" key="2">
    <source>
        <dbReference type="EMBL" id="KAF0693058.1"/>
    </source>
</evidence>
<feature type="compositionally biased region" description="Basic and acidic residues" evidence="1">
    <location>
        <begin position="89"/>
        <end position="115"/>
    </location>
</feature>
<dbReference type="EMBL" id="VJMH01005773">
    <property type="protein sequence ID" value="KAF0693058.1"/>
    <property type="molecule type" value="Genomic_DNA"/>
</dbReference>